<evidence type="ECO:0000313" key="2">
    <source>
        <dbReference type="EMBL" id="KAI7845639.1"/>
    </source>
</evidence>
<keyword evidence="1" id="KW-0732">Signal</keyword>
<dbReference type="AlphaFoldDB" id="A0AAD5E2N0"/>
<sequence length="340" mass="36036">MCRTAIVAAVLVAAFCGCTAKLVDGDWKREAKPATLDPPVPTEKCECAPDPLLPNPICILCLCDTEKAANVTLDERAVNASGPACGLTDATPTTITYESGEKAECECAADPFLKAEQWRMCRCPEPKPLQVPTIQEYSAWPVNGSDRVSPPISEWARCSGPYALCSLANCTLDFPGKDESDLPLAECGCVIPDRKNGLSDNSLVDPNYILSEEIAAAMEEKCPQGSLSPGCAGLNKTPVCQAIKKNSIYGGQTVAAALRHQILALIPHSVAPHPLPQCMTAACFKRKAWDGSPITCYCPVYRAERYMIGSSDCAQDSCAPNLPYIASGVDATSSGVSLSG</sequence>
<dbReference type="PROSITE" id="PS51257">
    <property type="entry name" value="PROKAR_LIPOPROTEIN"/>
    <property type="match status" value="1"/>
</dbReference>
<protein>
    <submittedName>
        <fullName evidence="2">Uncharacterized protein</fullName>
    </submittedName>
</protein>
<accession>A0AAD5E2N0</accession>
<organism evidence="2 3">
    <name type="scientific">Chlorella ohadii</name>
    <dbReference type="NCBI Taxonomy" id="2649997"/>
    <lineage>
        <taxon>Eukaryota</taxon>
        <taxon>Viridiplantae</taxon>
        <taxon>Chlorophyta</taxon>
        <taxon>core chlorophytes</taxon>
        <taxon>Trebouxiophyceae</taxon>
        <taxon>Chlorellales</taxon>
        <taxon>Chlorellaceae</taxon>
        <taxon>Chlorella clade</taxon>
        <taxon>Chlorella</taxon>
    </lineage>
</organism>
<gene>
    <name evidence="2" type="ORF">COHA_000753</name>
</gene>
<comment type="caution">
    <text evidence="2">The sequence shown here is derived from an EMBL/GenBank/DDBJ whole genome shotgun (WGS) entry which is preliminary data.</text>
</comment>
<dbReference type="Proteomes" id="UP001205105">
    <property type="component" value="Unassembled WGS sequence"/>
</dbReference>
<proteinExistence type="predicted"/>
<evidence type="ECO:0000313" key="3">
    <source>
        <dbReference type="Proteomes" id="UP001205105"/>
    </source>
</evidence>
<reference evidence="2" key="1">
    <citation type="submission" date="2020-11" db="EMBL/GenBank/DDBJ databases">
        <title>Chlorella ohadii genome sequencing and assembly.</title>
        <authorList>
            <person name="Murik O."/>
            <person name="Treves H."/>
            <person name="Kedem I."/>
            <person name="Shotland Y."/>
            <person name="Kaplan A."/>
        </authorList>
    </citation>
    <scope>NUCLEOTIDE SEQUENCE</scope>
    <source>
        <strain evidence="2">1</strain>
    </source>
</reference>
<evidence type="ECO:0000256" key="1">
    <source>
        <dbReference type="SAM" id="SignalP"/>
    </source>
</evidence>
<keyword evidence="3" id="KW-1185">Reference proteome</keyword>
<name>A0AAD5E2N0_9CHLO</name>
<feature type="signal peptide" evidence="1">
    <location>
        <begin position="1"/>
        <end position="20"/>
    </location>
</feature>
<dbReference type="EMBL" id="JADXDR010000014">
    <property type="protein sequence ID" value="KAI7845639.1"/>
    <property type="molecule type" value="Genomic_DNA"/>
</dbReference>
<feature type="chain" id="PRO_5042070295" evidence="1">
    <location>
        <begin position="21"/>
        <end position="340"/>
    </location>
</feature>